<dbReference type="AlphaFoldDB" id="A0A511DW41"/>
<reference evidence="1" key="1">
    <citation type="submission" date="2019-07" db="EMBL/GenBank/DDBJ databases">
        <title>Whole genome shotgun sequence of Lactobacillus kefiri NBRC 15888.</title>
        <authorList>
            <person name="Hosoyama A."/>
            <person name="Uohara A."/>
            <person name="Ohji S."/>
            <person name="Ichikawa N."/>
        </authorList>
    </citation>
    <scope>NUCLEOTIDE SEQUENCE [LARGE SCALE GENOMIC DNA]</scope>
    <source>
        <strain evidence="1">NBRC 15888</strain>
    </source>
</reference>
<gene>
    <name evidence="1" type="ORF">LKE01_18750</name>
</gene>
<proteinExistence type="predicted"/>
<protein>
    <submittedName>
        <fullName evidence="1">Uncharacterized protein</fullName>
    </submittedName>
</protein>
<dbReference type="RefSeq" id="WP_225426946.1">
    <property type="nucleotide sequence ID" value="NZ_BJVK01000031.1"/>
</dbReference>
<sequence length="307" mass="33125">MIIATGTLNIDENAKLAQQASDDAKSAANSAADEAGKVKTSLDGKITVSSQEPFDDGKNHDEGDIWYVQDSNHITSEMYTYDGSDWVKTKMSQTALSVGQLSALSADLGTIEAGYLNSVEVDSSIIKGGSISGSSLSLTNGNTNYWLDQNGFHDRYHGNNIFNGYVQKDVWINNSGISISDGNYKADIQPEQIKMSGGGGTGTIWPTNINWPAITISNNIQIKSQHIIHSIDYGALYFEGGSDGGEDGIDIHAGGVYSHGTNLLNEIKRIDGKPDSSGDISRIDGDISRIRDEISDIKRELKNKKNK</sequence>
<evidence type="ECO:0000313" key="2">
    <source>
        <dbReference type="Proteomes" id="UP000321893"/>
    </source>
</evidence>
<name>A0A511DW41_LENKE</name>
<dbReference type="EMBL" id="BJVK01000031">
    <property type="protein sequence ID" value="GEL29055.1"/>
    <property type="molecule type" value="Genomic_DNA"/>
</dbReference>
<evidence type="ECO:0000313" key="1">
    <source>
        <dbReference type="EMBL" id="GEL29055.1"/>
    </source>
</evidence>
<comment type="caution">
    <text evidence="1">The sequence shown here is derived from an EMBL/GenBank/DDBJ whole genome shotgun (WGS) entry which is preliminary data.</text>
</comment>
<keyword evidence="2" id="KW-1185">Reference proteome</keyword>
<accession>A0A511DW41</accession>
<organism evidence="1 2">
    <name type="scientific">Lentilactobacillus kefiri</name>
    <name type="common">Lactobacillus kefiri</name>
    <dbReference type="NCBI Taxonomy" id="33962"/>
    <lineage>
        <taxon>Bacteria</taxon>
        <taxon>Bacillati</taxon>
        <taxon>Bacillota</taxon>
        <taxon>Bacilli</taxon>
        <taxon>Lactobacillales</taxon>
        <taxon>Lactobacillaceae</taxon>
        <taxon>Lentilactobacillus</taxon>
    </lineage>
</organism>
<dbReference type="STRING" id="1423764.FC95_GL001586"/>
<dbReference type="Proteomes" id="UP000321893">
    <property type="component" value="Unassembled WGS sequence"/>
</dbReference>